<dbReference type="Pfam" id="PF18296">
    <property type="entry name" value="MID_MedPIWI"/>
    <property type="match status" value="1"/>
</dbReference>
<feature type="region of interest" description="Disordered" evidence="8">
    <location>
        <begin position="704"/>
        <end position="762"/>
    </location>
</feature>
<comment type="similarity">
    <text evidence="2">Belongs to the Mediator complex subunit 13 family.</text>
</comment>
<evidence type="ECO:0000256" key="3">
    <source>
        <dbReference type="ARBA" id="ARBA00019618"/>
    </source>
</evidence>
<feature type="domain" description="MID" evidence="9">
    <location>
        <begin position="393"/>
        <end position="643"/>
    </location>
</feature>
<dbReference type="GO" id="GO:0045944">
    <property type="term" value="P:positive regulation of transcription by RNA polymerase II"/>
    <property type="evidence" value="ECO:0007669"/>
    <property type="project" value="TreeGrafter"/>
</dbReference>
<evidence type="ECO:0000256" key="5">
    <source>
        <dbReference type="ARBA" id="ARBA00023015"/>
    </source>
</evidence>
<dbReference type="Proteomes" id="UP000230750">
    <property type="component" value="Unassembled WGS sequence"/>
</dbReference>
<dbReference type="InterPro" id="IPR041285">
    <property type="entry name" value="MID_MedPIWI"/>
</dbReference>
<evidence type="ECO:0000256" key="1">
    <source>
        <dbReference type="ARBA" id="ARBA00004123"/>
    </source>
</evidence>
<dbReference type="GO" id="GO:0016592">
    <property type="term" value="C:mediator complex"/>
    <property type="evidence" value="ECO:0007669"/>
    <property type="project" value="TreeGrafter"/>
</dbReference>
<comment type="caution">
    <text evidence="10">The sequence shown here is derived from an EMBL/GenBank/DDBJ whole genome shotgun (WGS) entry which is preliminary data.</text>
</comment>
<keyword evidence="4" id="KW-0678">Repressor</keyword>
<proteinExistence type="inferred from homology"/>
<evidence type="ECO:0000256" key="6">
    <source>
        <dbReference type="ARBA" id="ARBA00023163"/>
    </source>
</evidence>
<dbReference type="InterPro" id="IPR051139">
    <property type="entry name" value="Mediator_complx_sub13"/>
</dbReference>
<dbReference type="STRING" id="307972.A0A2G8KKX3"/>
<keyword evidence="11" id="KW-1185">Reference proteome</keyword>
<evidence type="ECO:0000256" key="8">
    <source>
        <dbReference type="SAM" id="MobiDB-lite"/>
    </source>
</evidence>
<comment type="subcellular location">
    <subcellularLocation>
        <location evidence="1">Nucleus</location>
    </subcellularLocation>
</comment>
<name>A0A2G8KKX3_STIJA</name>
<keyword evidence="5" id="KW-0805">Transcription regulation</keyword>
<dbReference type="GO" id="GO:0003713">
    <property type="term" value="F:transcription coactivator activity"/>
    <property type="evidence" value="ECO:0007669"/>
    <property type="project" value="TreeGrafter"/>
</dbReference>
<evidence type="ECO:0000313" key="11">
    <source>
        <dbReference type="Proteomes" id="UP000230750"/>
    </source>
</evidence>
<feature type="compositionally biased region" description="Low complexity" evidence="8">
    <location>
        <begin position="47"/>
        <end position="64"/>
    </location>
</feature>
<dbReference type="OrthoDB" id="103819at2759"/>
<evidence type="ECO:0000259" key="9">
    <source>
        <dbReference type="Pfam" id="PF18296"/>
    </source>
</evidence>
<protein>
    <recommendedName>
        <fullName evidence="3">Mediator of RNA polymerase II transcription subunit 13</fullName>
    </recommendedName>
</protein>
<dbReference type="EMBL" id="MRZV01000509">
    <property type="protein sequence ID" value="PIK48656.1"/>
    <property type="molecule type" value="Genomic_DNA"/>
</dbReference>
<dbReference type="PANTHER" id="PTHR48249:SF3">
    <property type="entry name" value="MEDIATOR OF RNA POLYMERASE II TRANSCRIPTION SUBUNIT 13"/>
    <property type="match status" value="1"/>
</dbReference>
<evidence type="ECO:0000313" key="10">
    <source>
        <dbReference type="EMBL" id="PIK48656.1"/>
    </source>
</evidence>
<reference evidence="10 11" key="1">
    <citation type="journal article" date="2017" name="PLoS Biol.">
        <title>The sea cucumber genome provides insights into morphological evolution and visceral regeneration.</title>
        <authorList>
            <person name="Zhang X."/>
            <person name="Sun L."/>
            <person name="Yuan J."/>
            <person name="Sun Y."/>
            <person name="Gao Y."/>
            <person name="Zhang L."/>
            <person name="Li S."/>
            <person name="Dai H."/>
            <person name="Hamel J.F."/>
            <person name="Liu C."/>
            <person name="Yu Y."/>
            <person name="Liu S."/>
            <person name="Lin W."/>
            <person name="Guo K."/>
            <person name="Jin S."/>
            <person name="Xu P."/>
            <person name="Storey K.B."/>
            <person name="Huan P."/>
            <person name="Zhang T."/>
            <person name="Zhou Y."/>
            <person name="Zhang J."/>
            <person name="Lin C."/>
            <person name="Li X."/>
            <person name="Xing L."/>
            <person name="Huo D."/>
            <person name="Sun M."/>
            <person name="Wang L."/>
            <person name="Mercier A."/>
            <person name="Li F."/>
            <person name="Yang H."/>
            <person name="Xiang J."/>
        </authorList>
    </citation>
    <scope>NUCLEOTIDE SEQUENCE [LARGE SCALE GENOMIC DNA]</scope>
    <source>
        <strain evidence="10">Shaxun</strain>
        <tissue evidence="10">Muscle</tissue>
    </source>
</reference>
<keyword evidence="6" id="KW-0804">Transcription</keyword>
<evidence type="ECO:0000256" key="2">
    <source>
        <dbReference type="ARBA" id="ARBA00009354"/>
    </source>
</evidence>
<dbReference type="PANTHER" id="PTHR48249">
    <property type="entry name" value="MEDIATOR OF RNA POLYMERASE II TRANSCRIPTION SUBUNIT 13"/>
    <property type="match status" value="1"/>
</dbReference>
<dbReference type="AlphaFoldDB" id="A0A2G8KKX3"/>
<evidence type="ECO:0000256" key="7">
    <source>
        <dbReference type="ARBA" id="ARBA00023242"/>
    </source>
</evidence>
<gene>
    <name evidence="10" type="ORF">BSL78_14468</name>
</gene>
<feature type="compositionally biased region" description="Polar residues" evidence="8">
    <location>
        <begin position="710"/>
        <end position="748"/>
    </location>
</feature>
<keyword evidence="7" id="KW-0539">Nucleus</keyword>
<organism evidence="10 11">
    <name type="scientific">Stichopus japonicus</name>
    <name type="common">Sea cucumber</name>
    <dbReference type="NCBI Taxonomy" id="307972"/>
    <lineage>
        <taxon>Eukaryota</taxon>
        <taxon>Metazoa</taxon>
        <taxon>Echinodermata</taxon>
        <taxon>Eleutherozoa</taxon>
        <taxon>Echinozoa</taxon>
        <taxon>Holothuroidea</taxon>
        <taxon>Aspidochirotacea</taxon>
        <taxon>Aspidochirotida</taxon>
        <taxon>Stichopodidae</taxon>
        <taxon>Apostichopus</taxon>
    </lineage>
</organism>
<accession>A0A2G8KKX3</accession>
<evidence type="ECO:0000256" key="4">
    <source>
        <dbReference type="ARBA" id="ARBA00022491"/>
    </source>
</evidence>
<feature type="region of interest" description="Disordered" evidence="8">
    <location>
        <begin position="15"/>
        <end position="64"/>
    </location>
</feature>
<sequence length="762" mass="83990">MCSLTRRTIPMVPSVEMDLPASNQPSGLTPSAGIMASPAMYPGSQEPRSAANPDPSPAASEASSFRNLNSIEQPSSAAICPSLTASTRFLALSDSQLNIFKDCNFDSAVICACNMDIKGSDLADVGVYFTQCNCGFSAVMNRRYAVGSGLFSEDESEITGQRTDAPLWAYHRDNPYLTEIFNQKQLLPRLQSFVKDGVEELHRTSKIVLKLIQDQCHSPYSSLQSLLSVIRERTEYQYGQIARSNLEYLDACDACVSAIDDGRHLSESAGRGAWDPQYLRHRCLHTWAYNPGYVRIPLSSQDIVQVLRSLQPLLHDAIQKKRTKRLWERPYAVQGPLTWQVFFNIAIQDASESPEPLPVPPLLVGYEKDWMSSSPYAVLYWEKLLLEPFSSSRDIAYIALVPDQEFICKRAKTFSRNSLLCRGRHVPMAKSMRNGILRIGQKYASKVESEQVDSWFSDINELPEAAKIKVFAQVCKAYVAPYLMKDPPDASMFTSQPAKMDRAYAAHSTVPVSTSAMTGYPAGGVPNGSAEFAAKGAMAAPTSKGVTTSAHADFVQPPGVVIYVVDPFTCKEDEHPDYAGITTLGLLRCFAEIVECLPENLVKTLPSRLFLFTKCSRWPIAAQVNGKLSQLKSLAFSVFSQCHQTVNPSLPGRSLTGVRPAAELDKVIKAKESRSIHPNQVYSPPYILAPLKDKQTELGESFGDLREPAGSSSVPTACRTTKDFSSQPAQTTRANSTRLPSLTSTYQTVKGERRFQSTTEPC</sequence>